<dbReference type="InterPro" id="IPR010730">
    <property type="entry name" value="HET"/>
</dbReference>
<dbReference type="PANTHER" id="PTHR33112:SF12">
    <property type="entry name" value="HETEROKARYON INCOMPATIBILITY DOMAIN-CONTAINING PROTEIN"/>
    <property type="match status" value="1"/>
</dbReference>
<dbReference type="AlphaFoldDB" id="A0AAN8EIL8"/>
<keyword evidence="3" id="KW-1185">Reference proteome</keyword>
<protein>
    <recommendedName>
        <fullName evidence="1">Heterokaryon incompatibility domain-containing protein</fullName>
    </recommendedName>
</protein>
<dbReference type="Pfam" id="PF06985">
    <property type="entry name" value="HET"/>
    <property type="match status" value="1"/>
</dbReference>
<dbReference type="EMBL" id="JAKLMC020000058">
    <property type="protein sequence ID" value="KAK5947941.1"/>
    <property type="molecule type" value="Genomic_DNA"/>
</dbReference>
<evidence type="ECO:0000313" key="3">
    <source>
        <dbReference type="Proteomes" id="UP001316803"/>
    </source>
</evidence>
<evidence type="ECO:0000313" key="2">
    <source>
        <dbReference type="EMBL" id="KAK5947941.1"/>
    </source>
</evidence>
<evidence type="ECO:0000259" key="1">
    <source>
        <dbReference type="Pfam" id="PF06985"/>
    </source>
</evidence>
<dbReference type="PANTHER" id="PTHR33112">
    <property type="entry name" value="DOMAIN PROTEIN, PUTATIVE-RELATED"/>
    <property type="match status" value="1"/>
</dbReference>
<organism evidence="2 3">
    <name type="scientific">Knufia fluminis</name>
    <dbReference type="NCBI Taxonomy" id="191047"/>
    <lineage>
        <taxon>Eukaryota</taxon>
        <taxon>Fungi</taxon>
        <taxon>Dikarya</taxon>
        <taxon>Ascomycota</taxon>
        <taxon>Pezizomycotina</taxon>
        <taxon>Eurotiomycetes</taxon>
        <taxon>Chaetothyriomycetidae</taxon>
        <taxon>Chaetothyriales</taxon>
        <taxon>Trichomeriaceae</taxon>
        <taxon>Knufia</taxon>
    </lineage>
</organism>
<dbReference type="Proteomes" id="UP001316803">
    <property type="component" value="Unassembled WGS sequence"/>
</dbReference>
<comment type="caution">
    <text evidence="2">The sequence shown here is derived from an EMBL/GenBank/DDBJ whole genome shotgun (WGS) entry which is preliminary data.</text>
</comment>
<feature type="domain" description="Heterokaryon incompatibility" evidence="1">
    <location>
        <begin position="1"/>
        <end position="70"/>
    </location>
</feature>
<gene>
    <name evidence="2" type="ORF">OHC33_011046</name>
</gene>
<sequence length="482" mass="55500">MDKIYAYAELTIVAAAGNNAVAGLPGINGRPRAPQVMEEVKEGLRLIYASRWPDELDHSYYETRAWTFQERVLSRRCLFFFSEHVVFRCRNGLWREDLILESPRYRVRDSSIVWQYGAVGTQINEKISLEAHEKRQRQIQPLRDYQNAMREYSVRRLTFESDAMNACVGIFEQIAKTMDFDLYYCLPQQFFELGLLWYGGEGRRSGLPSWSWIGWKGKTRLGLEIYRRGDIVWWLSTDCWISWTRLDGEPLHLTIAEEAGLYLLGDLNKIPPNIDKALTLPWRAPREFVLKDYYLRFWTFSIHLKISHAIKQSEERSGMDAEIAKPPTIFDLRDRNHGFAGRLLSHAHPVPHTAEGPPEIETEILIISRQRFHSNREPGIADNDLHLFLGFNDGATYPESYLADDHLIDLKSGIVIGPADAQLAKESYPDKEGQHPLRLYDVLEVIWRDDGVAERVGIGKVLISAVQKSLDPGVVWKEIVLG</sequence>
<proteinExistence type="predicted"/>
<name>A0AAN8EIL8_9EURO</name>
<accession>A0AAN8EIL8</accession>
<reference evidence="2 3" key="1">
    <citation type="submission" date="2022-12" db="EMBL/GenBank/DDBJ databases">
        <title>Genomic features and morphological characterization of a novel Knufia sp. strain isolated from spacecraft assembly facility.</title>
        <authorList>
            <person name="Teixeira M."/>
            <person name="Chander A.M."/>
            <person name="Stajich J.E."/>
            <person name="Venkateswaran K."/>
        </authorList>
    </citation>
    <scope>NUCLEOTIDE SEQUENCE [LARGE SCALE GENOMIC DNA]</scope>
    <source>
        <strain evidence="2 3">FJI-L2-BK-P2</strain>
    </source>
</reference>